<sequence>MDIVLTALKKTQRSYSLLDAIQSIADTAKVTKRMGMMTYSEEDKIVACIQDCLGPFRASGIDGLTSVSAILAMMRSEFPETGLPYSEVAMQGILIRKCRYADARNQHSTSGFAPVWLPKLQKPSPAKVATQSPAAKRAKVFPAVDDGAVAVSADIADDDLFAAVDEALSVHDAPRVEAQVIAGPSAGGSRGVVPEAAPMVVAAVDADESAGVAANVIFAAAETEMQEGVSAFGVVAGSQKISPAEVRYKMPSAERASPPGNTVAAVPPSDEVTCAPDERGAVQSDTQPAISKSHGSQDSGVMDVSFAESVPGDREANILESEGFGGGVQSCDERGGRGSPPASCGPLGIAVNNCSKPSGIGRSKPGVVRREMFRIRKRTLKE</sequence>
<dbReference type="AlphaFoldDB" id="A0A8S1DWU6"/>
<keyword evidence="3" id="KW-1185">Reference proteome</keyword>
<evidence type="ECO:0000313" key="2">
    <source>
        <dbReference type="EMBL" id="CAB3388601.1"/>
    </source>
</evidence>
<feature type="region of interest" description="Disordered" evidence="1">
    <location>
        <begin position="250"/>
        <end position="302"/>
    </location>
</feature>
<evidence type="ECO:0000313" key="3">
    <source>
        <dbReference type="Proteomes" id="UP000494165"/>
    </source>
</evidence>
<organism evidence="2 3">
    <name type="scientific">Cloeon dipterum</name>
    <dbReference type="NCBI Taxonomy" id="197152"/>
    <lineage>
        <taxon>Eukaryota</taxon>
        <taxon>Metazoa</taxon>
        <taxon>Ecdysozoa</taxon>
        <taxon>Arthropoda</taxon>
        <taxon>Hexapoda</taxon>
        <taxon>Insecta</taxon>
        <taxon>Pterygota</taxon>
        <taxon>Palaeoptera</taxon>
        <taxon>Ephemeroptera</taxon>
        <taxon>Pisciforma</taxon>
        <taxon>Baetidae</taxon>
        <taxon>Cloeon</taxon>
    </lineage>
</organism>
<dbReference type="EMBL" id="CADEPI010000828">
    <property type="protein sequence ID" value="CAB3388601.1"/>
    <property type="molecule type" value="Genomic_DNA"/>
</dbReference>
<gene>
    <name evidence="2" type="ORF">CLODIP_2_CD00773</name>
</gene>
<accession>A0A8S1DWU6</accession>
<protein>
    <submittedName>
        <fullName evidence="2">Uncharacterized protein</fullName>
    </submittedName>
</protein>
<dbReference type="Proteomes" id="UP000494165">
    <property type="component" value="Unassembled WGS sequence"/>
</dbReference>
<proteinExistence type="predicted"/>
<comment type="caution">
    <text evidence="2">The sequence shown here is derived from an EMBL/GenBank/DDBJ whole genome shotgun (WGS) entry which is preliminary data.</text>
</comment>
<name>A0A8S1DWU6_9INSE</name>
<feature type="compositionally biased region" description="Polar residues" evidence="1">
    <location>
        <begin position="283"/>
        <end position="299"/>
    </location>
</feature>
<reference evidence="2 3" key="1">
    <citation type="submission" date="2020-04" db="EMBL/GenBank/DDBJ databases">
        <authorList>
            <person name="Alioto T."/>
            <person name="Alioto T."/>
            <person name="Gomez Garrido J."/>
        </authorList>
    </citation>
    <scope>NUCLEOTIDE SEQUENCE [LARGE SCALE GENOMIC DNA]</scope>
</reference>
<feature type="region of interest" description="Disordered" evidence="1">
    <location>
        <begin position="323"/>
        <end position="344"/>
    </location>
</feature>
<evidence type="ECO:0000256" key="1">
    <source>
        <dbReference type="SAM" id="MobiDB-lite"/>
    </source>
</evidence>